<dbReference type="InterPro" id="IPR019576">
    <property type="entry name" value="Pyridoxamine_oxidase_dimer_C"/>
</dbReference>
<feature type="binding site" evidence="6">
    <location>
        <position position="121"/>
    </location>
    <ligand>
        <name>substrate</name>
    </ligand>
</feature>
<sequence>MNKLTGRDFTEAGEPFDLFDSWLTEARKSEVNDPEAMALATVDANGLPDVRMVLLKEAKPKGFVFYSNAESAKGRELQANPKAAGVLHWKSLRRQVRFRGAVERVSDTEADAYFASRALQSRIGAWASQQSRPLESRFALETAVAKYAAKFAFGEIPRPPYWVGYRVAPVYIEFWSDGAFRLHDRIVFERATPDAPWRKERLYP</sequence>
<comment type="function">
    <text evidence="6">Catalyzes the oxidation of either pyridoxine 5'-phosphate (PNP) or pyridoxamine 5'-phosphate (PMP) into pyridoxal 5'-phosphate (PLP).</text>
</comment>
<dbReference type="NCBIfam" id="NF004231">
    <property type="entry name" value="PRK05679.1"/>
    <property type="match status" value="1"/>
</dbReference>
<feature type="binding site" evidence="6">
    <location>
        <begin position="66"/>
        <end position="67"/>
    </location>
    <ligand>
        <name>FMN</name>
        <dbReference type="ChEBI" id="CHEBI:58210"/>
    </ligand>
</feature>
<evidence type="ECO:0000256" key="3">
    <source>
        <dbReference type="ARBA" id="ARBA00022643"/>
    </source>
</evidence>
<dbReference type="GO" id="GO:0010181">
    <property type="term" value="F:FMN binding"/>
    <property type="evidence" value="ECO:0007669"/>
    <property type="project" value="UniProtKB-UniRule"/>
</dbReference>
<feature type="binding site" evidence="6 7">
    <location>
        <position position="175"/>
    </location>
    <ligand>
        <name>FMN</name>
        <dbReference type="ChEBI" id="CHEBI:58210"/>
    </ligand>
</feature>
<proteinExistence type="inferred from homology"/>
<feature type="domain" description="Pyridoxine 5'-phosphate oxidase dimerisation C-terminal" evidence="9">
    <location>
        <begin position="162"/>
        <end position="204"/>
    </location>
</feature>
<dbReference type="Gene3D" id="2.30.110.10">
    <property type="entry name" value="Electron Transport, Fmn-binding Protein, Chain A"/>
    <property type="match status" value="1"/>
</dbReference>
<comment type="catalytic activity">
    <reaction evidence="6">
        <text>pyridoxamine 5'-phosphate + O2 + H2O = pyridoxal 5'-phosphate + H2O2 + NH4(+)</text>
        <dbReference type="Rhea" id="RHEA:15817"/>
        <dbReference type="ChEBI" id="CHEBI:15377"/>
        <dbReference type="ChEBI" id="CHEBI:15379"/>
        <dbReference type="ChEBI" id="CHEBI:16240"/>
        <dbReference type="ChEBI" id="CHEBI:28938"/>
        <dbReference type="ChEBI" id="CHEBI:58451"/>
        <dbReference type="ChEBI" id="CHEBI:597326"/>
        <dbReference type="EC" id="1.4.3.5"/>
    </reaction>
</comment>
<comment type="cofactor">
    <cofactor evidence="6 7">
        <name>FMN</name>
        <dbReference type="ChEBI" id="CHEBI:58210"/>
    </cofactor>
    <text evidence="6 7">Binds 1 FMN per subunit.</text>
</comment>
<evidence type="ECO:0000313" key="11">
    <source>
        <dbReference type="Proteomes" id="UP000485880"/>
    </source>
</evidence>
<evidence type="ECO:0000259" key="8">
    <source>
        <dbReference type="Pfam" id="PF01243"/>
    </source>
</evidence>
<feature type="binding site" evidence="6">
    <location>
        <position position="113"/>
    </location>
    <ligand>
        <name>substrate</name>
    </ligand>
</feature>
<comment type="pathway">
    <text evidence="6">Cofactor metabolism; pyridoxal 5'-phosphate salvage; pyridoxal 5'-phosphate from pyridoxine 5'-phosphate: step 1/1.</text>
</comment>
<feature type="binding site" evidence="6">
    <location>
        <position position="56"/>
    </location>
    <ligand>
        <name>substrate</name>
    </ligand>
</feature>
<evidence type="ECO:0000259" key="9">
    <source>
        <dbReference type="Pfam" id="PF10590"/>
    </source>
</evidence>
<dbReference type="InterPro" id="IPR012349">
    <property type="entry name" value="Split_barrel_FMN-bd"/>
</dbReference>
<evidence type="ECO:0000256" key="7">
    <source>
        <dbReference type="PIRSR" id="PIRSR000190-2"/>
    </source>
</evidence>
<dbReference type="Pfam" id="PF10590">
    <property type="entry name" value="PNP_phzG_C"/>
    <property type="match status" value="1"/>
</dbReference>
<keyword evidence="2 6" id="KW-0285">Flavoprotein</keyword>
<name>A0A8B6M7E0_METTU</name>
<accession>A0A8B6M7E0</accession>
<dbReference type="NCBIfam" id="TIGR00558">
    <property type="entry name" value="pdxH"/>
    <property type="match status" value="1"/>
</dbReference>
<feature type="binding site" evidence="6 7">
    <location>
        <begin position="51"/>
        <end position="56"/>
    </location>
    <ligand>
        <name>FMN</name>
        <dbReference type="ChEBI" id="CHEBI:58210"/>
    </ligand>
</feature>
<keyword evidence="4 6" id="KW-0560">Oxidoreductase</keyword>
<organism evidence="10 11">
    <name type="scientific">Methylocella tundrae</name>
    <dbReference type="NCBI Taxonomy" id="227605"/>
    <lineage>
        <taxon>Bacteria</taxon>
        <taxon>Pseudomonadati</taxon>
        <taxon>Pseudomonadota</taxon>
        <taxon>Alphaproteobacteria</taxon>
        <taxon>Hyphomicrobiales</taxon>
        <taxon>Beijerinckiaceae</taxon>
        <taxon>Methylocella</taxon>
    </lineage>
</organism>
<feature type="binding site" evidence="6">
    <location>
        <begin position="181"/>
        <end position="183"/>
    </location>
    <ligand>
        <name>substrate</name>
    </ligand>
</feature>
<keyword evidence="11" id="KW-1185">Reference proteome</keyword>
<dbReference type="Proteomes" id="UP000485880">
    <property type="component" value="Unassembled WGS sequence"/>
</dbReference>
<evidence type="ECO:0000256" key="1">
    <source>
        <dbReference type="ARBA" id="ARBA00007301"/>
    </source>
</evidence>
<dbReference type="InterPro" id="IPR011576">
    <property type="entry name" value="Pyridox_Oxase_N"/>
</dbReference>
<evidence type="ECO:0000313" key="10">
    <source>
        <dbReference type="EMBL" id="VTZ50949.1"/>
    </source>
</evidence>
<dbReference type="PANTHER" id="PTHR10851">
    <property type="entry name" value="PYRIDOXINE-5-PHOSPHATE OXIDASE"/>
    <property type="match status" value="1"/>
</dbReference>
<feature type="binding site" evidence="6">
    <location>
        <position position="117"/>
    </location>
    <ligand>
        <name>substrate</name>
    </ligand>
</feature>
<evidence type="ECO:0000256" key="2">
    <source>
        <dbReference type="ARBA" id="ARBA00022630"/>
    </source>
</evidence>
<dbReference type="InterPro" id="IPR000659">
    <property type="entry name" value="Pyridox_Oxase"/>
</dbReference>
<dbReference type="AlphaFoldDB" id="A0A8B6M7E0"/>
<protein>
    <recommendedName>
        <fullName evidence="6">Pyridoxine/pyridoxamine 5'-phosphate oxidase</fullName>
        <ecNumber evidence="6">1.4.3.5</ecNumber>
    </recommendedName>
    <alternativeName>
        <fullName evidence="6">PNP/PMP oxidase</fullName>
        <shortName evidence="6">PNPOx</shortName>
    </alternativeName>
    <alternativeName>
        <fullName evidence="6">Pyridoxal 5'-phosphate synthase</fullName>
    </alternativeName>
</protein>
<dbReference type="EMBL" id="CABFMQ020000087">
    <property type="protein sequence ID" value="VTZ50949.1"/>
    <property type="molecule type" value="Genomic_DNA"/>
</dbReference>
<dbReference type="GO" id="GO:0008615">
    <property type="term" value="P:pyridoxine biosynthetic process"/>
    <property type="evidence" value="ECO:0007669"/>
    <property type="project" value="UniProtKB-UniRule"/>
</dbReference>
<feature type="domain" description="Pyridoxamine 5'-phosphate oxidase N-terminal" evidence="8">
    <location>
        <begin position="23"/>
        <end position="147"/>
    </location>
</feature>
<evidence type="ECO:0000256" key="4">
    <source>
        <dbReference type="ARBA" id="ARBA00023002"/>
    </source>
</evidence>
<comment type="caution">
    <text evidence="6">Lacks conserved residue(s) required for the propagation of feature annotation.</text>
</comment>
<comment type="subunit">
    <text evidence="6">Homodimer.</text>
</comment>
<feature type="binding site" evidence="6 7">
    <location>
        <position position="73"/>
    </location>
    <ligand>
        <name>FMN</name>
        <dbReference type="ChEBI" id="CHEBI:58210"/>
    </ligand>
</feature>
<keyword evidence="5 6" id="KW-0664">Pyridoxine biosynthesis</keyword>
<comment type="similarity">
    <text evidence="1 6">Belongs to the pyridoxamine 5'-phosphate oxidase family.</text>
</comment>
<dbReference type="PANTHER" id="PTHR10851:SF0">
    <property type="entry name" value="PYRIDOXINE-5'-PHOSPHATE OXIDASE"/>
    <property type="match status" value="1"/>
</dbReference>
<dbReference type="HAMAP" id="MF_01629">
    <property type="entry name" value="PdxH"/>
    <property type="match status" value="1"/>
</dbReference>
<dbReference type="UniPathway" id="UPA01068">
    <property type="reaction ID" value="UER00304"/>
</dbReference>
<comment type="catalytic activity">
    <reaction evidence="6">
        <text>pyridoxine 5'-phosphate + O2 = pyridoxal 5'-phosphate + H2O2</text>
        <dbReference type="Rhea" id="RHEA:15149"/>
        <dbReference type="ChEBI" id="CHEBI:15379"/>
        <dbReference type="ChEBI" id="CHEBI:16240"/>
        <dbReference type="ChEBI" id="CHEBI:58589"/>
        <dbReference type="ChEBI" id="CHEBI:597326"/>
        <dbReference type="EC" id="1.4.3.5"/>
    </reaction>
</comment>
<dbReference type="SUPFAM" id="SSF50475">
    <property type="entry name" value="FMN-binding split barrel"/>
    <property type="match status" value="1"/>
</dbReference>
<evidence type="ECO:0000256" key="5">
    <source>
        <dbReference type="ARBA" id="ARBA00023096"/>
    </source>
</evidence>
<dbReference type="RefSeq" id="WP_174512874.1">
    <property type="nucleotide sequence ID" value="NZ_CABFMQ020000087.1"/>
</dbReference>
<comment type="pathway">
    <text evidence="6">Cofactor metabolism; pyridoxal 5'-phosphate salvage; pyridoxal 5'-phosphate from pyridoxamine 5'-phosphate: step 1/1.</text>
</comment>
<dbReference type="Pfam" id="PF01243">
    <property type="entry name" value="PNPOx_N"/>
    <property type="match status" value="1"/>
</dbReference>
<dbReference type="EC" id="1.4.3.5" evidence="6"/>
<reference evidence="10 11" key="1">
    <citation type="submission" date="2019-05" db="EMBL/GenBank/DDBJ databases">
        <authorList>
            <person name="Farhan Ul Haque M."/>
        </authorList>
    </citation>
    <scope>NUCLEOTIDE SEQUENCE [LARGE SCALE GENOMIC DNA]</scope>
    <source>
        <strain evidence="10">2</strain>
    </source>
</reference>
<keyword evidence="3 6" id="KW-0288">FMN</keyword>
<dbReference type="PIRSF" id="PIRSF000190">
    <property type="entry name" value="Pyd_amn-ph_oxd"/>
    <property type="match status" value="1"/>
</dbReference>
<evidence type="ECO:0000256" key="6">
    <source>
        <dbReference type="HAMAP-Rule" id="MF_01629"/>
    </source>
</evidence>
<feature type="binding site" evidence="6 7">
    <location>
        <position position="95"/>
    </location>
    <ligand>
        <name>FMN</name>
        <dbReference type="ChEBI" id="CHEBI:58210"/>
    </ligand>
</feature>
<comment type="caution">
    <text evidence="10">The sequence shown here is derived from an EMBL/GenBank/DDBJ whole genome shotgun (WGS) entry which is preliminary data.</text>
</comment>
<dbReference type="GO" id="GO:0004733">
    <property type="term" value="F:pyridoxamine phosphate oxidase activity"/>
    <property type="evidence" value="ECO:0007669"/>
    <property type="project" value="UniProtKB-UniRule"/>
</dbReference>
<feature type="binding site" evidence="6 7">
    <location>
        <position position="185"/>
    </location>
    <ligand>
        <name>FMN</name>
        <dbReference type="ChEBI" id="CHEBI:58210"/>
    </ligand>
</feature>
<gene>
    <name evidence="6 10" type="primary">pdxH</name>
    <name evidence="10" type="ORF">MPC4_30133</name>
</gene>
<feature type="binding site" evidence="6 7">
    <location>
        <begin position="130"/>
        <end position="131"/>
    </location>
    <ligand>
        <name>FMN</name>
        <dbReference type="ChEBI" id="CHEBI:58210"/>
    </ligand>
</feature>